<reference evidence="8" key="1">
    <citation type="journal article" date="2019" name="Int. J. Syst. Evol. Microbiol.">
        <title>The Global Catalogue of Microorganisms (GCM) 10K type strain sequencing project: providing services to taxonomists for standard genome sequencing and annotation.</title>
        <authorList>
            <consortium name="The Broad Institute Genomics Platform"/>
            <consortium name="The Broad Institute Genome Sequencing Center for Infectious Disease"/>
            <person name="Wu L."/>
            <person name="Ma J."/>
        </authorList>
    </citation>
    <scope>NUCLEOTIDE SEQUENCE [LARGE SCALE GENOMIC DNA]</scope>
    <source>
        <strain evidence="8">JCM 17561</strain>
    </source>
</reference>
<dbReference type="SMART" id="SM00382">
    <property type="entry name" value="AAA"/>
    <property type="match status" value="1"/>
</dbReference>
<evidence type="ECO:0000256" key="5">
    <source>
        <dbReference type="ARBA" id="ARBA00022840"/>
    </source>
</evidence>
<dbReference type="Pfam" id="PF00005">
    <property type="entry name" value="ABC_tran"/>
    <property type="match status" value="1"/>
</dbReference>
<gene>
    <name evidence="7" type="ORF">GCM10022279_32500</name>
</gene>
<evidence type="ECO:0000256" key="3">
    <source>
        <dbReference type="ARBA" id="ARBA00022475"/>
    </source>
</evidence>
<evidence type="ECO:0000256" key="4">
    <source>
        <dbReference type="ARBA" id="ARBA00022741"/>
    </source>
</evidence>
<comment type="similarity">
    <text evidence="1">Belongs to the ABC transporter superfamily.</text>
</comment>
<proteinExistence type="inferred from homology"/>
<evidence type="ECO:0000313" key="7">
    <source>
        <dbReference type="EMBL" id="GAA4005985.1"/>
    </source>
</evidence>
<feature type="domain" description="ABC transporter" evidence="6">
    <location>
        <begin position="24"/>
        <end position="272"/>
    </location>
</feature>
<protein>
    <submittedName>
        <fullName evidence="7">Dipeptide ABC transporter ATP-binding protein</fullName>
    </submittedName>
</protein>
<accession>A0ABP7S3M0</accession>
<organism evidence="7 8">
    <name type="scientific">Comamonas faecalis</name>
    <dbReference type="NCBI Taxonomy" id="1387849"/>
    <lineage>
        <taxon>Bacteria</taxon>
        <taxon>Pseudomonadati</taxon>
        <taxon>Pseudomonadota</taxon>
        <taxon>Betaproteobacteria</taxon>
        <taxon>Burkholderiales</taxon>
        <taxon>Comamonadaceae</taxon>
        <taxon>Comamonas</taxon>
    </lineage>
</organism>
<dbReference type="InterPro" id="IPR027417">
    <property type="entry name" value="P-loop_NTPase"/>
</dbReference>
<keyword evidence="8" id="KW-1185">Reference proteome</keyword>
<keyword evidence="5 7" id="KW-0067">ATP-binding</keyword>
<dbReference type="PANTHER" id="PTHR43776">
    <property type="entry name" value="TRANSPORT ATP-BINDING PROTEIN"/>
    <property type="match status" value="1"/>
</dbReference>
<dbReference type="NCBIfam" id="TIGR01727">
    <property type="entry name" value="oligo_HPY"/>
    <property type="match status" value="1"/>
</dbReference>
<dbReference type="RefSeq" id="WP_103045936.1">
    <property type="nucleotide sequence ID" value="NZ_BAABBP010000048.1"/>
</dbReference>
<evidence type="ECO:0000256" key="2">
    <source>
        <dbReference type="ARBA" id="ARBA00022448"/>
    </source>
</evidence>
<dbReference type="SUPFAM" id="SSF52540">
    <property type="entry name" value="P-loop containing nucleoside triphosphate hydrolases"/>
    <property type="match status" value="1"/>
</dbReference>
<evidence type="ECO:0000313" key="8">
    <source>
        <dbReference type="Proteomes" id="UP001501627"/>
    </source>
</evidence>
<dbReference type="EMBL" id="BAABBP010000048">
    <property type="protein sequence ID" value="GAA4005985.1"/>
    <property type="molecule type" value="Genomic_DNA"/>
</dbReference>
<dbReference type="PROSITE" id="PS00211">
    <property type="entry name" value="ABC_TRANSPORTER_1"/>
    <property type="match status" value="1"/>
</dbReference>
<dbReference type="InterPro" id="IPR013563">
    <property type="entry name" value="Oligopep_ABC_C"/>
</dbReference>
<dbReference type="Proteomes" id="UP001501627">
    <property type="component" value="Unassembled WGS sequence"/>
</dbReference>
<dbReference type="CDD" id="cd03257">
    <property type="entry name" value="ABC_NikE_OppD_transporters"/>
    <property type="match status" value="1"/>
</dbReference>
<comment type="caution">
    <text evidence="7">The sequence shown here is derived from an EMBL/GenBank/DDBJ whole genome shotgun (WGS) entry which is preliminary data.</text>
</comment>
<evidence type="ECO:0000259" key="6">
    <source>
        <dbReference type="PROSITE" id="PS50893"/>
    </source>
</evidence>
<keyword evidence="2" id="KW-0813">Transport</keyword>
<dbReference type="GO" id="GO:0005524">
    <property type="term" value="F:ATP binding"/>
    <property type="evidence" value="ECO:0007669"/>
    <property type="project" value="UniProtKB-KW"/>
</dbReference>
<dbReference type="InterPro" id="IPR003439">
    <property type="entry name" value="ABC_transporter-like_ATP-bd"/>
</dbReference>
<keyword evidence="3" id="KW-1003">Cell membrane</keyword>
<dbReference type="Pfam" id="PF08352">
    <property type="entry name" value="oligo_HPY"/>
    <property type="match status" value="1"/>
</dbReference>
<dbReference type="PANTHER" id="PTHR43776:SF7">
    <property type="entry name" value="D,D-DIPEPTIDE TRANSPORT ATP-BINDING PROTEIN DDPF-RELATED"/>
    <property type="match status" value="1"/>
</dbReference>
<dbReference type="InterPro" id="IPR003593">
    <property type="entry name" value="AAA+_ATPase"/>
</dbReference>
<keyword evidence="4" id="KW-0547">Nucleotide-binding</keyword>
<name>A0ABP7S3M0_9BURK</name>
<dbReference type="InterPro" id="IPR050319">
    <property type="entry name" value="ABC_transp_ATP-bind"/>
</dbReference>
<evidence type="ECO:0000256" key="1">
    <source>
        <dbReference type="ARBA" id="ARBA00005417"/>
    </source>
</evidence>
<sequence>MNEHATAAVAAAAAAAADDVLLSVRDLKVHFQVRRRRQGGASSVVHAVDGIDFDLRRGRTLAIVGESGSGKTTTALAVMRLAPITGGSIRFGGDDLTHLEGEALRRRRRDFQFVFQDPYSSLNPRQRAGEIVRTPLDLMQLGAPAERRERVAELFDIVGLRPDQQELFPHQFSGGQRQRLNIARALATRPQLVVCDEPVSALDVAVQAQVLNLLRRIQREHGQSFLFISHDMAVIEYVCDDIAVMYLGQIVEQASREAFFSRPLHPYSVALMSAIPTVKGGRERAARRIKLSGDPPSPIDLPRGCRFAARCPVAQPICAEQAPPLREVLPGHKVACHFVQGEGGQVRPPLELAP</sequence>
<dbReference type="Gene3D" id="3.40.50.300">
    <property type="entry name" value="P-loop containing nucleotide triphosphate hydrolases"/>
    <property type="match status" value="1"/>
</dbReference>
<keyword evidence="3" id="KW-0472">Membrane</keyword>
<dbReference type="PROSITE" id="PS50893">
    <property type="entry name" value="ABC_TRANSPORTER_2"/>
    <property type="match status" value="1"/>
</dbReference>
<dbReference type="InterPro" id="IPR017871">
    <property type="entry name" value="ABC_transporter-like_CS"/>
</dbReference>